<organism evidence="4 5">
    <name type="scientific">Shewanella bicestrii</name>
    <dbReference type="NCBI Taxonomy" id="2018305"/>
    <lineage>
        <taxon>Bacteria</taxon>
        <taxon>Pseudomonadati</taxon>
        <taxon>Pseudomonadota</taxon>
        <taxon>Gammaproteobacteria</taxon>
        <taxon>Alteromonadales</taxon>
        <taxon>Shewanellaceae</taxon>
        <taxon>Shewanella</taxon>
    </lineage>
</organism>
<name>A0A220USM5_9GAMM</name>
<evidence type="ECO:0000256" key="3">
    <source>
        <dbReference type="SAM" id="SignalP"/>
    </source>
</evidence>
<dbReference type="RefSeq" id="WP_089068780.1">
    <property type="nucleotide sequence ID" value="NZ_CP022358.1"/>
</dbReference>
<feature type="chain" id="PRO_5012194602" description="DUF2057 domain-containing protein" evidence="3">
    <location>
        <begin position="29"/>
        <end position="151"/>
    </location>
</feature>
<dbReference type="PANTHER" id="PTHR38108">
    <property type="entry name" value="UPF0319 PROTEIN YCCT"/>
    <property type="match status" value="1"/>
</dbReference>
<evidence type="ECO:0000313" key="4">
    <source>
        <dbReference type="EMBL" id="ASK70990.1"/>
    </source>
</evidence>
<keyword evidence="5" id="KW-1185">Reference proteome</keyword>
<gene>
    <name evidence="4" type="ORF">CF168_20080</name>
</gene>
<dbReference type="Pfam" id="PF09829">
    <property type="entry name" value="DUF2057"/>
    <property type="match status" value="1"/>
</dbReference>
<proteinExistence type="inferred from homology"/>
<dbReference type="EMBL" id="CP022358">
    <property type="protein sequence ID" value="ASK70990.1"/>
    <property type="molecule type" value="Genomic_DNA"/>
</dbReference>
<evidence type="ECO:0008006" key="6">
    <source>
        <dbReference type="Google" id="ProtNLM"/>
    </source>
</evidence>
<dbReference type="KEGG" id="sbj:CF168_20080"/>
<dbReference type="InterPro" id="IPR018635">
    <property type="entry name" value="UPF0319"/>
</dbReference>
<dbReference type="PANTHER" id="PTHR38108:SF1">
    <property type="entry name" value="UPF0319 PROTEIN YCCT"/>
    <property type="match status" value="1"/>
</dbReference>
<feature type="signal peptide" evidence="3">
    <location>
        <begin position="1"/>
        <end position="28"/>
    </location>
</feature>
<reference evidence="4 5" key="1">
    <citation type="submission" date="2017-07" db="EMBL/GenBank/DDBJ databases">
        <title>Phenotypical and genomic characterization of a clinical isolate of Shewanella bicestrii sp. nov. producing an extended-spectrum beta-lactamase and a new oxacillinase variant.</title>
        <authorList>
            <person name="Jousset A.B."/>
            <person name="Bonnin R.A."/>
            <person name="Girlich D."/>
            <person name="Dabos L."/>
            <person name="Potron A."/>
            <person name="Dortet L."/>
            <person name="Glaser P."/>
            <person name="Naas T."/>
        </authorList>
    </citation>
    <scope>NUCLEOTIDE SEQUENCE [LARGE SCALE GENOMIC DNA]</scope>
    <source>
        <strain evidence="4 5">JAB-1</strain>
    </source>
</reference>
<protein>
    <recommendedName>
        <fullName evidence="6">DUF2057 domain-containing protein</fullName>
    </recommendedName>
</protein>
<sequence length="151" mass="16539">MKTTLINKTLVGATLIMSTLAISMTANAATLKGTETLNVVSINGQATKAFKPVELPEGKVLVEVKYQDVFNYRADDSGTWVKSEPLFFTLDVASQSNYQISTPKLVSEADARRFIKNPSIQLSVDDASPQPQPLQNHSQLMADMLENHPSK</sequence>
<dbReference type="Proteomes" id="UP000198367">
    <property type="component" value="Chromosome"/>
</dbReference>
<evidence type="ECO:0000256" key="1">
    <source>
        <dbReference type="ARBA" id="ARBA00008490"/>
    </source>
</evidence>
<comment type="similarity">
    <text evidence="1">Belongs to the UPF0319 family.</text>
</comment>
<evidence type="ECO:0000313" key="5">
    <source>
        <dbReference type="Proteomes" id="UP000198367"/>
    </source>
</evidence>
<keyword evidence="2 3" id="KW-0732">Signal</keyword>
<accession>A0A220USM5</accession>
<evidence type="ECO:0000256" key="2">
    <source>
        <dbReference type="ARBA" id="ARBA00022729"/>
    </source>
</evidence>
<dbReference type="AlphaFoldDB" id="A0A220USM5"/>